<organism evidence="13 14">
    <name type="scientific">Acetonema longum DSM 6540</name>
    <dbReference type="NCBI Taxonomy" id="1009370"/>
    <lineage>
        <taxon>Bacteria</taxon>
        <taxon>Bacillati</taxon>
        <taxon>Bacillota</taxon>
        <taxon>Negativicutes</taxon>
        <taxon>Acetonemataceae</taxon>
        <taxon>Acetonema</taxon>
    </lineage>
</organism>
<dbReference type="SUPFAM" id="SSF63380">
    <property type="entry name" value="Riboflavin synthase domain-like"/>
    <property type="match status" value="2"/>
</dbReference>
<accession>F7NLF7</accession>
<dbReference type="PANTHER" id="PTHR21098:SF12">
    <property type="entry name" value="RIBOFLAVIN SYNTHASE"/>
    <property type="match status" value="1"/>
</dbReference>
<dbReference type="RefSeq" id="WP_004573503.1">
    <property type="nucleotide sequence ID" value="NZ_AFGF01000126.1"/>
</dbReference>
<dbReference type="GO" id="GO:0009231">
    <property type="term" value="P:riboflavin biosynthetic process"/>
    <property type="evidence" value="ECO:0007669"/>
    <property type="project" value="UniProtKB-KW"/>
</dbReference>
<dbReference type="InterPro" id="IPR023366">
    <property type="entry name" value="ATP_synth_asu-like_sf"/>
</dbReference>
<feature type="repeat" description="Lumazine-binding" evidence="11">
    <location>
        <begin position="97"/>
        <end position="193"/>
    </location>
</feature>
<dbReference type="InterPro" id="IPR001783">
    <property type="entry name" value="Lumazine-bd"/>
</dbReference>
<keyword evidence="14" id="KW-1185">Reference proteome</keyword>
<dbReference type="FunFam" id="2.40.30.20:FF:000004">
    <property type="entry name" value="Riboflavin synthase, alpha subunit"/>
    <property type="match status" value="1"/>
</dbReference>
<dbReference type="GO" id="GO:0004746">
    <property type="term" value="F:riboflavin synthase activity"/>
    <property type="evidence" value="ECO:0007669"/>
    <property type="project" value="UniProtKB-UniRule"/>
</dbReference>
<evidence type="ECO:0000256" key="5">
    <source>
        <dbReference type="ARBA" id="ARBA00012827"/>
    </source>
</evidence>
<evidence type="ECO:0000256" key="8">
    <source>
        <dbReference type="ARBA" id="ARBA00022679"/>
    </source>
</evidence>
<dbReference type="Proteomes" id="UP000003240">
    <property type="component" value="Unassembled WGS sequence"/>
</dbReference>
<dbReference type="EC" id="2.5.1.9" evidence="5 10"/>
<comment type="caution">
    <text evidence="13">The sequence shown here is derived from an EMBL/GenBank/DDBJ whole genome shotgun (WGS) entry which is preliminary data.</text>
</comment>
<evidence type="ECO:0000256" key="7">
    <source>
        <dbReference type="ARBA" id="ARBA00022619"/>
    </source>
</evidence>
<evidence type="ECO:0000256" key="4">
    <source>
        <dbReference type="ARBA" id="ARBA00011233"/>
    </source>
</evidence>
<feature type="domain" description="Lumazine-binding" evidence="12">
    <location>
        <begin position="1"/>
        <end position="96"/>
    </location>
</feature>
<dbReference type="AlphaFoldDB" id="F7NLF7"/>
<dbReference type="NCBIfam" id="NF009566">
    <property type="entry name" value="PRK13020.1"/>
    <property type="match status" value="1"/>
</dbReference>
<dbReference type="CDD" id="cd00402">
    <property type="entry name" value="Riboflavin_synthase_like"/>
    <property type="match status" value="1"/>
</dbReference>
<comment type="subunit">
    <text evidence="4">Homotrimer.</text>
</comment>
<evidence type="ECO:0000313" key="14">
    <source>
        <dbReference type="Proteomes" id="UP000003240"/>
    </source>
</evidence>
<proteinExistence type="predicted"/>
<evidence type="ECO:0000313" key="13">
    <source>
        <dbReference type="EMBL" id="EGO63262.1"/>
    </source>
</evidence>
<protein>
    <recommendedName>
        <fullName evidence="6 10">Riboflavin synthase</fullName>
        <ecNumber evidence="5 10">2.5.1.9</ecNumber>
    </recommendedName>
</protein>
<dbReference type="STRING" id="1009370.ALO_14647"/>
<dbReference type="NCBIfam" id="NF006767">
    <property type="entry name" value="PRK09289.1"/>
    <property type="match status" value="1"/>
</dbReference>
<keyword evidence="7" id="KW-0686">Riboflavin biosynthesis</keyword>
<evidence type="ECO:0000259" key="12">
    <source>
        <dbReference type="PROSITE" id="PS51177"/>
    </source>
</evidence>
<comment type="function">
    <text evidence="2">Catalyzes the dismutation of two molecules of 6,7-dimethyl-8-ribityllumazine, resulting in the formation of riboflavin and 5-amino-6-(D-ribitylamino)uracil.</text>
</comment>
<dbReference type="InterPro" id="IPR026017">
    <property type="entry name" value="Lumazine-bd_dom"/>
</dbReference>
<keyword evidence="9" id="KW-0677">Repeat</keyword>
<comment type="pathway">
    <text evidence="3">Cofactor biosynthesis; riboflavin biosynthesis; riboflavin from 2-hydroxy-3-oxobutyl phosphate and 5-amino-6-(D-ribitylamino)uracil: step 2/2.</text>
</comment>
<evidence type="ECO:0000256" key="1">
    <source>
        <dbReference type="ARBA" id="ARBA00000968"/>
    </source>
</evidence>
<dbReference type="PANTHER" id="PTHR21098">
    <property type="entry name" value="RIBOFLAVIN SYNTHASE ALPHA CHAIN"/>
    <property type="match status" value="1"/>
</dbReference>
<sequence>MFTGLVEELGKVKSLSRGAKSFKLAVSAATVLQDMKTGDSIAVNGTCLTVTDFGRDWFIADVMPETVSRTVLAFLKPGDPVNLERTLRLGDRMGGHIVTGHIDGIGYIRSVAKDDNAVIFRIQTQPELLRYVVNQGSIAIDGISLTIVECAGNWFAVSAIPHTYAVTTLGVKGIGSAVNIEVDTLGKHMERTGRETGKSGRINMNFLAEHGFLI</sequence>
<evidence type="ECO:0000256" key="11">
    <source>
        <dbReference type="PROSITE-ProRule" id="PRU00524"/>
    </source>
</evidence>
<evidence type="ECO:0000256" key="6">
    <source>
        <dbReference type="ARBA" id="ARBA00013950"/>
    </source>
</evidence>
<feature type="repeat" description="Lumazine-binding" evidence="11">
    <location>
        <begin position="1"/>
        <end position="96"/>
    </location>
</feature>
<evidence type="ECO:0000256" key="3">
    <source>
        <dbReference type="ARBA" id="ARBA00004887"/>
    </source>
</evidence>
<name>F7NLF7_9FIRM</name>
<dbReference type="Pfam" id="PF00677">
    <property type="entry name" value="Lum_binding"/>
    <property type="match status" value="2"/>
</dbReference>
<dbReference type="PROSITE" id="PS51177">
    <property type="entry name" value="LUMAZINE_BIND"/>
    <property type="match status" value="2"/>
</dbReference>
<dbReference type="FunFam" id="2.40.30.20:FF:000003">
    <property type="entry name" value="Riboflavin synthase, alpha subunit"/>
    <property type="match status" value="1"/>
</dbReference>
<evidence type="ECO:0000256" key="9">
    <source>
        <dbReference type="ARBA" id="ARBA00022737"/>
    </source>
</evidence>
<dbReference type="NCBIfam" id="TIGR00187">
    <property type="entry name" value="ribE"/>
    <property type="match status" value="1"/>
</dbReference>
<dbReference type="InterPro" id="IPR017938">
    <property type="entry name" value="Riboflavin_synthase-like_b-brl"/>
</dbReference>
<evidence type="ECO:0000256" key="2">
    <source>
        <dbReference type="ARBA" id="ARBA00002803"/>
    </source>
</evidence>
<feature type="domain" description="Lumazine-binding" evidence="12">
    <location>
        <begin position="97"/>
        <end position="193"/>
    </location>
</feature>
<reference evidence="13 14" key="1">
    <citation type="journal article" date="2011" name="EMBO J.">
        <title>Structural diversity of bacterial flagellar motors.</title>
        <authorList>
            <person name="Chen S."/>
            <person name="Beeby M."/>
            <person name="Murphy G.E."/>
            <person name="Leadbetter J.R."/>
            <person name="Hendrixson D.R."/>
            <person name="Briegel A."/>
            <person name="Li Z."/>
            <person name="Shi J."/>
            <person name="Tocheva E.I."/>
            <person name="Muller A."/>
            <person name="Dobro M.J."/>
            <person name="Jensen G.J."/>
        </authorList>
    </citation>
    <scope>NUCLEOTIDE SEQUENCE [LARGE SCALE GENOMIC DNA]</scope>
    <source>
        <strain evidence="13 14">DSM 6540</strain>
    </source>
</reference>
<gene>
    <name evidence="13" type="ORF">ALO_14647</name>
</gene>
<keyword evidence="8 13" id="KW-0808">Transferase</keyword>
<comment type="catalytic activity">
    <reaction evidence="1">
        <text>2 6,7-dimethyl-8-(1-D-ribityl)lumazine + H(+) = 5-amino-6-(D-ribitylamino)uracil + riboflavin</text>
        <dbReference type="Rhea" id="RHEA:20772"/>
        <dbReference type="ChEBI" id="CHEBI:15378"/>
        <dbReference type="ChEBI" id="CHEBI:15934"/>
        <dbReference type="ChEBI" id="CHEBI:57986"/>
        <dbReference type="ChEBI" id="CHEBI:58201"/>
        <dbReference type="EC" id="2.5.1.9"/>
    </reaction>
</comment>
<evidence type="ECO:0000256" key="10">
    <source>
        <dbReference type="NCBIfam" id="TIGR00187"/>
    </source>
</evidence>
<dbReference type="PIRSF" id="PIRSF000498">
    <property type="entry name" value="Riboflavin_syn_A"/>
    <property type="match status" value="1"/>
</dbReference>
<dbReference type="eggNOG" id="COG0307">
    <property type="taxonomic scope" value="Bacteria"/>
</dbReference>
<dbReference type="Gene3D" id="2.40.30.20">
    <property type="match status" value="2"/>
</dbReference>
<dbReference type="EMBL" id="AFGF01000126">
    <property type="protein sequence ID" value="EGO63262.1"/>
    <property type="molecule type" value="Genomic_DNA"/>
</dbReference>
<dbReference type="OrthoDB" id="9788537at2"/>